<evidence type="ECO:0000256" key="1">
    <source>
        <dbReference type="ARBA" id="ARBA00022908"/>
    </source>
</evidence>
<reference evidence="5" key="1">
    <citation type="journal article" date="2013" name="Res. Microbiol.">
        <title>Deep sequencing revealed genome-wide single-nucleotide polymorphism and plasmid content of Erwinia amylovora strains isolated in Middle Atlas, Morocco.</title>
        <authorList>
            <person name="Hannou N."/>
            <person name="Mondy S."/>
            <person name="Planamente S."/>
            <person name="Moumni M."/>
            <person name="Llop P."/>
            <person name="Lopez M."/>
            <person name="Manceau C."/>
            <person name="Barny M.A."/>
            <person name="Faure D."/>
        </authorList>
    </citation>
    <scope>NUCLEOTIDE SEQUENCE</scope>
    <source>
        <strain evidence="5">CFBP7517</strain>
        <plasmid evidence="5">pEM65</plasmid>
    </source>
</reference>
<dbReference type="Pfam" id="PF12835">
    <property type="entry name" value="Integrase_1"/>
    <property type="match status" value="1"/>
</dbReference>
<evidence type="ECO:0000256" key="3">
    <source>
        <dbReference type="PROSITE-ProRule" id="PRU01248"/>
    </source>
</evidence>
<dbReference type="InterPro" id="IPR044068">
    <property type="entry name" value="CB"/>
</dbReference>
<dbReference type="AlphaFoldDB" id="I1VYK9"/>
<dbReference type="Gene3D" id="1.10.150.130">
    <property type="match status" value="1"/>
</dbReference>
<dbReference type="SUPFAM" id="SSF56349">
    <property type="entry name" value="DNA breaking-rejoining enzymes"/>
    <property type="match status" value="1"/>
</dbReference>
<protein>
    <recommendedName>
        <fullName evidence="4">Core-binding (CB) domain-containing protein</fullName>
    </recommendedName>
</protein>
<sequence length="309" mass="34174">MSGKLGKQLVTLARQGGGSFKTISDRSKIASRFSERLANLNIQIRDVSHIKTKHIENYIRSRQGENISSRTLQNEMAALRSILTQGGRNVLANPTHEKLSNQALNISGASREGTKVAISDSRLKEILSLVSEKDRGIAISVQLARYIGLRAEETVQSAKSLNTWRKSLQAGNDNVRVVFGTKGGRPRDATIFEKEKVIGLLNDAVRYVEGNNGKLIDKPTLHQALDRYHNVLRESGMTGIHAPHSLRYAYSQDAVNYHLENGMSRKEAEALVSMDLGHGDGRGAYVARVYNRVDALLTLSSDNHQWSMA</sequence>
<dbReference type="RefSeq" id="WP_015061160.1">
    <property type="nucleotide sequence ID" value="NC_019310.1"/>
</dbReference>
<evidence type="ECO:0000313" key="5">
    <source>
        <dbReference type="EMBL" id="AFI56251.1"/>
    </source>
</evidence>
<accession>I1VYK9</accession>
<proteinExistence type="predicted"/>
<dbReference type="Pfam" id="PF12834">
    <property type="entry name" value="Phage_int_SAM_2"/>
    <property type="match status" value="1"/>
</dbReference>
<evidence type="ECO:0000259" key="4">
    <source>
        <dbReference type="PROSITE" id="PS51900"/>
    </source>
</evidence>
<dbReference type="EMBL" id="JQ292796">
    <property type="protein sequence ID" value="AFI56251.1"/>
    <property type="molecule type" value="Genomic_DNA"/>
</dbReference>
<dbReference type="InterPro" id="IPR024457">
    <property type="entry name" value="Putative_integrase_N"/>
</dbReference>
<keyword evidence="2 3" id="KW-0238">DNA-binding</keyword>
<dbReference type="GeneID" id="97918327"/>
<dbReference type="GO" id="GO:0015074">
    <property type="term" value="P:DNA integration"/>
    <property type="evidence" value="ECO:0007669"/>
    <property type="project" value="UniProtKB-KW"/>
</dbReference>
<keyword evidence="5" id="KW-0614">Plasmid</keyword>
<evidence type="ECO:0000256" key="2">
    <source>
        <dbReference type="ARBA" id="ARBA00023125"/>
    </source>
</evidence>
<organism evidence="5">
    <name type="scientific">Erwinia amylovora</name>
    <name type="common">Fire blight bacteria</name>
    <dbReference type="NCBI Taxonomy" id="552"/>
    <lineage>
        <taxon>Bacteria</taxon>
        <taxon>Pseudomonadati</taxon>
        <taxon>Pseudomonadota</taxon>
        <taxon>Gammaproteobacteria</taxon>
        <taxon>Enterobacterales</taxon>
        <taxon>Erwiniaceae</taxon>
        <taxon>Erwinia</taxon>
    </lineage>
</organism>
<dbReference type="InterPro" id="IPR010998">
    <property type="entry name" value="Integrase_recombinase_N"/>
</dbReference>
<keyword evidence="1" id="KW-0229">DNA integration</keyword>
<dbReference type="GO" id="GO:0003677">
    <property type="term" value="F:DNA binding"/>
    <property type="evidence" value="ECO:0007669"/>
    <property type="project" value="UniProtKB-UniRule"/>
</dbReference>
<dbReference type="InterPro" id="IPR024456">
    <property type="entry name" value="Integrase_catalytic_putative"/>
</dbReference>
<geneLocation type="plasmid" evidence="5">
    <name>pEM65</name>
</geneLocation>
<dbReference type="PROSITE" id="PS51900">
    <property type="entry name" value="CB"/>
    <property type="match status" value="1"/>
</dbReference>
<name>I1VYK9_ERWAM</name>
<dbReference type="InterPro" id="IPR011010">
    <property type="entry name" value="DNA_brk_join_enz"/>
</dbReference>
<feature type="domain" description="Core-binding (CB)" evidence="4">
    <location>
        <begin position="1"/>
        <end position="87"/>
    </location>
</feature>